<dbReference type="Proteomes" id="UP001586593">
    <property type="component" value="Unassembled WGS sequence"/>
</dbReference>
<protein>
    <submittedName>
        <fullName evidence="1">Uncharacterized protein</fullName>
    </submittedName>
</protein>
<name>A0ABR3WD20_9PEZI</name>
<gene>
    <name evidence="1" type="ORF">VTK73DRAFT_7735</name>
</gene>
<keyword evidence="2" id="KW-1185">Reference proteome</keyword>
<sequence>MNIVRRVAQTLVPSGCASVSISVFNGSPDIHHHRDGIIDRHNQRGATGVVFVTIGPIDPSGSGMGLTLALTVSW</sequence>
<accession>A0ABR3WD20</accession>
<organism evidence="1 2">
    <name type="scientific">Phialemonium thermophilum</name>
    <dbReference type="NCBI Taxonomy" id="223376"/>
    <lineage>
        <taxon>Eukaryota</taxon>
        <taxon>Fungi</taxon>
        <taxon>Dikarya</taxon>
        <taxon>Ascomycota</taxon>
        <taxon>Pezizomycotina</taxon>
        <taxon>Sordariomycetes</taxon>
        <taxon>Sordariomycetidae</taxon>
        <taxon>Cephalothecales</taxon>
        <taxon>Cephalothecaceae</taxon>
        <taxon>Phialemonium</taxon>
    </lineage>
</organism>
<reference evidence="1 2" key="1">
    <citation type="journal article" date="2024" name="Commun. Biol.">
        <title>Comparative genomic analysis of thermophilic fungi reveals convergent evolutionary adaptations and gene losses.</title>
        <authorList>
            <person name="Steindorff A.S."/>
            <person name="Aguilar-Pontes M.V."/>
            <person name="Robinson A.J."/>
            <person name="Andreopoulos B."/>
            <person name="LaButti K."/>
            <person name="Kuo A."/>
            <person name="Mondo S."/>
            <person name="Riley R."/>
            <person name="Otillar R."/>
            <person name="Haridas S."/>
            <person name="Lipzen A."/>
            <person name="Grimwood J."/>
            <person name="Schmutz J."/>
            <person name="Clum A."/>
            <person name="Reid I.D."/>
            <person name="Moisan M.C."/>
            <person name="Butler G."/>
            <person name="Nguyen T.T.M."/>
            <person name="Dewar K."/>
            <person name="Conant G."/>
            <person name="Drula E."/>
            <person name="Henrissat B."/>
            <person name="Hansel C."/>
            <person name="Singer S."/>
            <person name="Hutchinson M.I."/>
            <person name="de Vries R.P."/>
            <person name="Natvig D.O."/>
            <person name="Powell A.J."/>
            <person name="Tsang A."/>
            <person name="Grigoriev I.V."/>
        </authorList>
    </citation>
    <scope>NUCLEOTIDE SEQUENCE [LARGE SCALE GENOMIC DNA]</scope>
    <source>
        <strain evidence="1 2">ATCC 24622</strain>
    </source>
</reference>
<proteinExistence type="predicted"/>
<comment type="caution">
    <text evidence="1">The sequence shown here is derived from an EMBL/GenBank/DDBJ whole genome shotgun (WGS) entry which is preliminary data.</text>
</comment>
<dbReference type="EMBL" id="JAZHXJ010000506">
    <property type="protein sequence ID" value="KAL1858939.1"/>
    <property type="molecule type" value="Genomic_DNA"/>
</dbReference>
<evidence type="ECO:0000313" key="2">
    <source>
        <dbReference type="Proteomes" id="UP001586593"/>
    </source>
</evidence>
<evidence type="ECO:0000313" key="1">
    <source>
        <dbReference type="EMBL" id="KAL1858939.1"/>
    </source>
</evidence>